<feature type="domain" description="DUF1587" evidence="3">
    <location>
        <begin position="173"/>
        <end position="236"/>
    </location>
</feature>
<evidence type="ECO:0000313" key="9">
    <source>
        <dbReference type="Proteomes" id="UP000319817"/>
    </source>
</evidence>
<proteinExistence type="predicted"/>
<evidence type="ECO:0000259" key="6">
    <source>
        <dbReference type="Pfam" id="PF07635"/>
    </source>
</evidence>
<dbReference type="Pfam" id="PF07631">
    <property type="entry name" value="PSD4"/>
    <property type="match status" value="1"/>
</dbReference>
<dbReference type="Proteomes" id="UP000319817">
    <property type="component" value="Chromosome"/>
</dbReference>
<dbReference type="InterPro" id="IPR013042">
    <property type="entry name" value="DUF1592"/>
</dbReference>
<evidence type="ECO:0000259" key="3">
    <source>
        <dbReference type="Pfam" id="PF07626"/>
    </source>
</evidence>
<dbReference type="Pfam" id="PF07624">
    <property type="entry name" value="PSD2"/>
    <property type="match status" value="1"/>
</dbReference>
<dbReference type="Pfam" id="PF07637">
    <property type="entry name" value="PSD5"/>
    <property type="match status" value="1"/>
</dbReference>
<dbReference type="GO" id="GO:0009055">
    <property type="term" value="F:electron transfer activity"/>
    <property type="evidence" value="ECO:0007669"/>
    <property type="project" value="InterPro"/>
</dbReference>
<evidence type="ECO:0000313" key="8">
    <source>
        <dbReference type="EMBL" id="QDT08290.1"/>
    </source>
</evidence>
<keyword evidence="9" id="KW-1185">Reference proteome</keyword>
<name>A0A517NMD4_9BACT</name>
<feature type="domain" description="DUF1588" evidence="4">
    <location>
        <begin position="729"/>
        <end position="827"/>
    </location>
</feature>
<accession>A0A517NMD4</accession>
<feature type="coiled-coil region" evidence="1">
    <location>
        <begin position="253"/>
        <end position="280"/>
    </location>
</feature>
<dbReference type="GO" id="GO:0020037">
    <property type="term" value="F:heme binding"/>
    <property type="evidence" value="ECO:0007669"/>
    <property type="project" value="InterPro"/>
</dbReference>
<feature type="domain" description="DUF1585" evidence="2">
    <location>
        <begin position="844"/>
        <end position="915"/>
    </location>
</feature>
<evidence type="ECO:0000259" key="5">
    <source>
        <dbReference type="Pfam" id="PF07631"/>
    </source>
</evidence>
<evidence type="ECO:0000256" key="1">
    <source>
        <dbReference type="SAM" id="Coils"/>
    </source>
</evidence>
<dbReference type="InterPro" id="IPR013043">
    <property type="entry name" value="DUF1595"/>
</dbReference>
<dbReference type="InterPro" id="IPR011429">
    <property type="entry name" value="Cyt_c_Planctomycete-type"/>
</dbReference>
<protein>
    <recommendedName>
        <fullName evidence="10">Planctomycete cytochrome C</fullName>
    </recommendedName>
</protein>
<dbReference type="InterPro" id="IPR036909">
    <property type="entry name" value="Cyt_c-like_dom_sf"/>
</dbReference>
<feature type="domain" description="DUF1595" evidence="7">
    <location>
        <begin position="509"/>
        <end position="568"/>
    </location>
</feature>
<gene>
    <name evidence="8" type="ORF">K239x_02270</name>
</gene>
<keyword evidence="1" id="KW-0175">Coiled coil</keyword>
<dbReference type="EMBL" id="CP036526">
    <property type="protein sequence ID" value="QDT08290.1"/>
    <property type="molecule type" value="Genomic_DNA"/>
</dbReference>
<dbReference type="Pfam" id="PF07635">
    <property type="entry name" value="PSCyt1"/>
    <property type="match status" value="1"/>
</dbReference>
<dbReference type="InterPro" id="IPR011478">
    <property type="entry name" value="DUF1585"/>
</dbReference>
<dbReference type="InterPro" id="IPR013039">
    <property type="entry name" value="DUF1588"/>
</dbReference>
<feature type="domain" description="DUF1592" evidence="5">
    <location>
        <begin position="584"/>
        <end position="710"/>
    </location>
</feature>
<feature type="domain" description="Cytochrome C Planctomycete-type" evidence="6">
    <location>
        <begin position="89"/>
        <end position="136"/>
    </location>
</feature>
<dbReference type="SUPFAM" id="SSF46626">
    <property type="entry name" value="Cytochrome c"/>
    <property type="match status" value="1"/>
</dbReference>
<evidence type="ECO:0000259" key="2">
    <source>
        <dbReference type="Pfam" id="PF07624"/>
    </source>
</evidence>
<dbReference type="InterPro" id="IPR013036">
    <property type="entry name" value="DUF1587"/>
</dbReference>
<dbReference type="OrthoDB" id="175242at2"/>
<evidence type="ECO:0000259" key="4">
    <source>
        <dbReference type="Pfam" id="PF07627"/>
    </source>
</evidence>
<reference evidence="8 9" key="1">
    <citation type="submission" date="2019-02" db="EMBL/GenBank/DDBJ databases">
        <title>Deep-cultivation of Planctomycetes and their phenomic and genomic characterization uncovers novel biology.</title>
        <authorList>
            <person name="Wiegand S."/>
            <person name="Jogler M."/>
            <person name="Boedeker C."/>
            <person name="Pinto D."/>
            <person name="Vollmers J."/>
            <person name="Rivas-Marin E."/>
            <person name="Kohn T."/>
            <person name="Peeters S.H."/>
            <person name="Heuer A."/>
            <person name="Rast P."/>
            <person name="Oberbeckmann S."/>
            <person name="Bunk B."/>
            <person name="Jeske O."/>
            <person name="Meyerdierks A."/>
            <person name="Storesund J.E."/>
            <person name="Kallscheuer N."/>
            <person name="Luecker S."/>
            <person name="Lage O.M."/>
            <person name="Pohl T."/>
            <person name="Merkel B.J."/>
            <person name="Hornburger P."/>
            <person name="Mueller R.-W."/>
            <person name="Bruemmer F."/>
            <person name="Labrenz M."/>
            <person name="Spormann A.M."/>
            <person name="Op den Camp H."/>
            <person name="Overmann J."/>
            <person name="Amann R."/>
            <person name="Jetten M.S.M."/>
            <person name="Mascher T."/>
            <person name="Medema M.H."/>
            <person name="Devos D.P."/>
            <person name="Kaster A.-K."/>
            <person name="Ovreas L."/>
            <person name="Rohde M."/>
            <person name="Galperin M.Y."/>
            <person name="Jogler C."/>
        </authorList>
    </citation>
    <scope>NUCLEOTIDE SEQUENCE [LARGE SCALE GENOMIC DNA]</scope>
    <source>
        <strain evidence="8 9">K23_9</strain>
    </source>
</reference>
<organism evidence="8 9">
    <name type="scientific">Stieleria marina</name>
    <dbReference type="NCBI Taxonomy" id="1930275"/>
    <lineage>
        <taxon>Bacteria</taxon>
        <taxon>Pseudomonadati</taxon>
        <taxon>Planctomycetota</taxon>
        <taxon>Planctomycetia</taxon>
        <taxon>Pirellulales</taxon>
        <taxon>Pirellulaceae</taxon>
        <taxon>Stieleria</taxon>
    </lineage>
</organism>
<dbReference type="Pfam" id="PF07627">
    <property type="entry name" value="PSCyt3"/>
    <property type="match status" value="1"/>
</dbReference>
<evidence type="ECO:0000259" key="7">
    <source>
        <dbReference type="Pfam" id="PF07637"/>
    </source>
</evidence>
<sequence length="918" mass="104049" precursor="true">MITPDVATFLPSPATMFPPRFTAQRRYNRPRRRRCSCVIVLLCLGFAAQSSVFAQVVVKDKAQSANEAVADRRPQRYEKSIKPLLRQTCFDCHSGDSVDGNFRADQLDPDLVDGEDVAWWLEVYSVLSKGEMPPPESSELTDAQRIRIVDWLSTEIQAAEKLRKASGNHSSFRRLTRYEYNYAFQDLLGVPWTFAGDLPAEASEDDAFENNAESLHMSVKQVETYHQLALRALRRITVRGDRPPVVHWAIPMKDAFGREKKRLERDIESAQKKFEDMPDKLTEQIERLNKKFQAPADRSHYLELSTGVRVEVDWDYRKASYALKHSDTHKAMPELGSHFAIVQPGSRQSLTVELGDRLPDEGTMRVRVRASRAKDASERIPSLQVHFGFQATDQGRSIKRLSQQDIPVEASYGQPEIYQWNIPLSEIEHRNTYRGEFELGDQPSPSEYIRFTNSAVGHDEAETAAAEAESPAILIDYVEVAAPVYDEWPPRSHRSVFIESENSHDESAYAQEIISAFMSRAWRRSPTTRDIDRKLQLFQRLRTSSKDFQEAVVEVLATILASPKFLYVLPGEQGAQPDQQKDQLSQNEVATRLSLFLWCSLPDETLLKLASAGRLSDHEVLRQQVDRMLSDPRATRFTKHFVGQWLKMQPLEFLSPTRGDDGLDSALLESIKQEPIALFADMLRNDSSALNFIDADYLVVNERLAKHYGIPGIPGNHFRRVSLPAERNRGGLLTQAGLLTMNSDGEDSHPVKRGVWLLTNLLNDPPPPPPPAVPEIDLSDPAIAKMTLKERVDDHRNHAACMSCHQKIDPWGIAFENYDALGRWRDEINGKIVDATSVLPNEDKLDGMKGLKEHLIRQRHEQFVKATIEKMASFALGRQLDFGDRAGIREIAGRVRESDDGIKTMVMCLVTSDLFQTK</sequence>
<evidence type="ECO:0008006" key="10">
    <source>
        <dbReference type="Google" id="ProtNLM"/>
    </source>
</evidence>
<dbReference type="Pfam" id="PF07626">
    <property type="entry name" value="PSD3"/>
    <property type="match status" value="1"/>
</dbReference>
<dbReference type="AlphaFoldDB" id="A0A517NMD4"/>